<reference evidence="7" key="1">
    <citation type="submission" date="2020-05" db="EMBL/GenBank/DDBJ databases">
        <authorList>
            <person name="Chiriac C."/>
            <person name="Salcher M."/>
            <person name="Ghai R."/>
            <person name="Kavagutti S V."/>
        </authorList>
    </citation>
    <scope>NUCLEOTIDE SEQUENCE</scope>
</reference>
<evidence type="ECO:0000256" key="1">
    <source>
        <dbReference type="ARBA" id="ARBA00010699"/>
    </source>
</evidence>
<evidence type="ECO:0000313" key="7">
    <source>
        <dbReference type="EMBL" id="CAB5001362.1"/>
    </source>
</evidence>
<dbReference type="PANTHER" id="PTHR11138">
    <property type="entry name" value="METHIONYL-TRNA FORMYLTRANSFERASE"/>
    <property type="match status" value="1"/>
</dbReference>
<feature type="domain" description="Formyl transferase N-terminal" evidence="5">
    <location>
        <begin position="15"/>
        <end position="169"/>
    </location>
</feature>
<evidence type="ECO:0000259" key="6">
    <source>
        <dbReference type="Pfam" id="PF02911"/>
    </source>
</evidence>
<organism evidence="7">
    <name type="scientific">freshwater metagenome</name>
    <dbReference type="NCBI Taxonomy" id="449393"/>
    <lineage>
        <taxon>unclassified sequences</taxon>
        <taxon>metagenomes</taxon>
        <taxon>ecological metagenomes</taxon>
    </lineage>
</organism>
<dbReference type="InterPro" id="IPR002376">
    <property type="entry name" value="Formyl_transf_N"/>
</dbReference>
<dbReference type="InterPro" id="IPR005794">
    <property type="entry name" value="Fmt"/>
</dbReference>
<evidence type="ECO:0000256" key="4">
    <source>
        <dbReference type="ARBA" id="ARBA00022917"/>
    </source>
</evidence>
<dbReference type="Pfam" id="PF02911">
    <property type="entry name" value="Formyl_trans_C"/>
    <property type="match status" value="1"/>
</dbReference>
<dbReference type="Pfam" id="PF00551">
    <property type="entry name" value="Formyl_trans_N"/>
    <property type="match status" value="1"/>
</dbReference>
<dbReference type="InterPro" id="IPR044135">
    <property type="entry name" value="Met-tRNA-FMT_C"/>
</dbReference>
<dbReference type="CDD" id="cd08646">
    <property type="entry name" value="FMT_core_Met-tRNA-FMT_N"/>
    <property type="match status" value="1"/>
</dbReference>
<keyword evidence="4" id="KW-0648">Protein biosynthesis</keyword>
<name>A0A6J7PFB5_9ZZZZ</name>
<dbReference type="GO" id="GO:0004479">
    <property type="term" value="F:methionyl-tRNA formyltransferase activity"/>
    <property type="evidence" value="ECO:0007669"/>
    <property type="project" value="UniProtKB-EC"/>
</dbReference>
<dbReference type="AlphaFoldDB" id="A0A6J7PFB5"/>
<dbReference type="InterPro" id="IPR041711">
    <property type="entry name" value="Met-tRNA-FMT_N"/>
</dbReference>
<comment type="similarity">
    <text evidence="1">Belongs to the Fmt family.</text>
</comment>
<dbReference type="InterPro" id="IPR011034">
    <property type="entry name" value="Formyl_transferase-like_C_sf"/>
</dbReference>
<sequence length="300" mass="32013">MRLAVAATPEVALPTLEWLLGNEHQLVKVITQPDRPAGRGRNLRESAVAQWANEHQIPVVKIAQADDLPGALTDVDLVVTIAFGILIPESTLTIPRRGFINVHFSALPLLRGAAPVQRAILQGDTQIGISIFQLDKGMDTGPVYSTSVHEIALEENSGQLLNRLSALVPQDLDRVLTMISAGSPPIAQSGAGTLAPKIGKEEAKIDWSQSSVDVVNLVRAFTPAPGAWTLWRGEKFHLTESKISLVKLPAGEIALIEGSLLVGCGDSAIEITTVIPFGKSAMKGADWARGARLVAGDHFE</sequence>
<protein>
    <recommendedName>
        <fullName evidence="2">methionyl-tRNA formyltransferase</fullName>
        <ecNumber evidence="2">2.1.2.9</ecNumber>
    </recommendedName>
</protein>
<dbReference type="EMBL" id="CAFBPB010000043">
    <property type="protein sequence ID" value="CAB5001362.1"/>
    <property type="molecule type" value="Genomic_DNA"/>
</dbReference>
<dbReference type="Gene3D" id="3.40.50.12230">
    <property type="match status" value="1"/>
</dbReference>
<dbReference type="SUPFAM" id="SSF50486">
    <property type="entry name" value="FMT C-terminal domain-like"/>
    <property type="match status" value="1"/>
</dbReference>
<evidence type="ECO:0000256" key="3">
    <source>
        <dbReference type="ARBA" id="ARBA00022679"/>
    </source>
</evidence>
<feature type="domain" description="Formyl transferase C-terminal" evidence="6">
    <location>
        <begin position="197"/>
        <end position="291"/>
    </location>
</feature>
<dbReference type="CDD" id="cd08704">
    <property type="entry name" value="Met_tRNA_FMT_C"/>
    <property type="match status" value="1"/>
</dbReference>
<accession>A0A6J7PFB5</accession>
<dbReference type="PANTHER" id="PTHR11138:SF5">
    <property type="entry name" value="METHIONYL-TRNA FORMYLTRANSFERASE, MITOCHONDRIAL"/>
    <property type="match status" value="1"/>
</dbReference>
<dbReference type="EC" id="2.1.2.9" evidence="2"/>
<dbReference type="GO" id="GO:0005829">
    <property type="term" value="C:cytosol"/>
    <property type="evidence" value="ECO:0007669"/>
    <property type="project" value="TreeGrafter"/>
</dbReference>
<evidence type="ECO:0000259" key="5">
    <source>
        <dbReference type="Pfam" id="PF00551"/>
    </source>
</evidence>
<keyword evidence="3" id="KW-0808">Transferase</keyword>
<dbReference type="InterPro" id="IPR005793">
    <property type="entry name" value="Formyl_trans_C"/>
</dbReference>
<evidence type="ECO:0000256" key="2">
    <source>
        <dbReference type="ARBA" id="ARBA00012261"/>
    </source>
</evidence>
<dbReference type="SUPFAM" id="SSF53328">
    <property type="entry name" value="Formyltransferase"/>
    <property type="match status" value="1"/>
</dbReference>
<gene>
    <name evidence="7" type="ORF">UFOPK4049_00457</name>
</gene>
<dbReference type="HAMAP" id="MF_00182">
    <property type="entry name" value="Formyl_trans"/>
    <property type="match status" value="1"/>
</dbReference>
<dbReference type="InterPro" id="IPR036477">
    <property type="entry name" value="Formyl_transf_N_sf"/>
</dbReference>
<proteinExistence type="inferred from homology"/>